<protein>
    <submittedName>
        <fullName evidence="2">Uncharacterized protein</fullName>
    </submittedName>
</protein>
<dbReference type="VEuPathDB" id="AmoebaDB:DICPUDRAFT_74699"/>
<dbReference type="EMBL" id="GL870952">
    <property type="protein sequence ID" value="EGC39730.1"/>
    <property type="molecule type" value="Genomic_DNA"/>
</dbReference>
<name>F0Z8H6_DICPU</name>
<sequence>MSNYDNTHRLASENFGRIKTSILIVPTSLPPYLVNLITLEEYLEIIHQFKTLIEKNPSKLFKILNIFGVIILLCFFIPLIISLCLNSIIGVWVGVGVAVFFLILLIAQWVRRGKKINADFDNYFKELNARYYSKGFSFFSKTVVYGSGKSAHYATHIFVRIYHPDLPLPTPPPQFLSYQNTQSSPQNLASDNFEPYVDEKTLLKNF</sequence>
<feature type="transmembrane region" description="Helical" evidence="1">
    <location>
        <begin position="60"/>
        <end position="81"/>
    </location>
</feature>
<dbReference type="Proteomes" id="UP000001064">
    <property type="component" value="Unassembled WGS sequence"/>
</dbReference>
<dbReference type="InParanoid" id="F0Z8H6"/>
<evidence type="ECO:0000256" key="1">
    <source>
        <dbReference type="SAM" id="Phobius"/>
    </source>
</evidence>
<keyword evidence="1" id="KW-0472">Membrane</keyword>
<dbReference type="GeneID" id="10509620"/>
<feature type="transmembrane region" description="Helical" evidence="1">
    <location>
        <begin position="87"/>
        <end position="107"/>
    </location>
</feature>
<evidence type="ECO:0000313" key="3">
    <source>
        <dbReference type="Proteomes" id="UP000001064"/>
    </source>
</evidence>
<keyword evidence="1" id="KW-1133">Transmembrane helix</keyword>
<dbReference type="KEGG" id="dpp:DICPUDRAFT_74699"/>
<keyword evidence="1" id="KW-0812">Transmembrane</keyword>
<gene>
    <name evidence="2" type="ORF">DICPUDRAFT_74699</name>
</gene>
<accession>F0Z8H6</accession>
<proteinExistence type="predicted"/>
<evidence type="ECO:0000313" key="2">
    <source>
        <dbReference type="EMBL" id="EGC39730.1"/>
    </source>
</evidence>
<dbReference type="AlphaFoldDB" id="F0Z8H6"/>
<dbReference type="RefSeq" id="XP_003283716.1">
    <property type="nucleotide sequence ID" value="XM_003283668.1"/>
</dbReference>
<organism evidence="2 3">
    <name type="scientific">Dictyostelium purpureum</name>
    <name type="common">Slime mold</name>
    <dbReference type="NCBI Taxonomy" id="5786"/>
    <lineage>
        <taxon>Eukaryota</taxon>
        <taxon>Amoebozoa</taxon>
        <taxon>Evosea</taxon>
        <taxon>Eumycetozoa</taxon>
        <taxon>Dictyostelia</taxon>
        <taxon>Dictyosteliales</taxon>
        <taxon>Dictyosteliaceae</taxon>
        <taxon>Dictyostelium</taxon>
    </lineage>
</organism>
<keyword evidence="3" id="KW-1185">Reference proteome</keyword>
<reference evidence="3" key="1">
    <citation type="journal article" date="2011" name="Genome Biol.">
        <title>Comparative genomics of the social amoebae Dictyostelium discoideum and Dictyostelium purpureum.</title>
        <authorList>
            <consortium name="US DOE Joint Genome Institute (JGI-PGF)"/>
            <person name="Sucgang R."/>
            <person name="Kuo A."/>
            <person name="Tian X."/>
            <person name="Salerno W."/>
            <person name="Parikh A."/>
            <person name="Feasley C.L."/>
            <person name="Dalin E."/>
            <person name="Tu H."/>
            <person name="Huang E."/>
            <person name="Barry K."/>
            <person name="Lindquist E."/>
            <person name="Shapiro H."/>
            <person name="Bruce D."/>
            <person name="Schmutz J."/>
            <person name="Salamov A."/>
            <person name="Fey P."/>
            <person name="Gaudet P."/>
            <person name="Anjard C."/>
            <person name="Babu M.M."/>
            <person name="Basu S."/>
            <person name="Bushmanova Y."/>
            <person name="van der Wel H."/>
            <person name="Katoh-Kurasawa M."/>
            <person name="Dinh C."/>
            <person name="Coutinho P.M."/>
            <person name="Saito T."/>
            <person name="Elias M."/>
            <person name="Schaap P."/>
            <person name="Kay R.R."/>
            <person name="Henrissat B."/>
            <person name="Eichinger L."/>
            <person name="Rivero F."/>
            <person name="Putnam N.H."/>
            <person name="West C.M."/>
            <person name="Loomis W.F."/>
            <person name="Chisholm R.L."/>
            <person name="Shaulsky G."/>
            <person name="Strassmann J.E."/>
            <person name="Queller D.C."/>
            <person name="Kuspa A."/>
            <person name="Grigoriev I.V."/>
        </authorList>
    </citation>
    <scope>NUCLEOTIDE SEQUENCE [LARGE SCALE GENOMIC DNA]</scope>
    <source>
        <strain evidence="3">QSDP1</strain>
    </source>
</reference>